<proteinExistence type="predicted"/>
<evidence type="ECO:0000256" key="1">
    <source>
        <dbReference type="SAM" id="MobiDB-lite"/>
    </source>
</evidence>
<evidence type="ECO:0000313" key="2">
    <source>
        <dbReference type="EMBL" id="KGF46739.1"/>
    </source>
</evidence>
<evidence type="ECO:0000313" key="3">
    <source>
        <dbReference type="Proteomes" id="UP000029578"/>
    </source>
</evidence>
<feature type="region of interest" description="Disordered" evidence="1">
    <location>
        <begin position="24"/>
        <end position="47"/>
    </location>
</feature>
<dbReference type="AlphaFoldDB" id="A0A096CN62"/>
<accession>A0A096CN62</accession>
<dbReference type="RefSeq" id="WP_036865352.1">
    <property type="nucleotide sequence ID" value="NZ_JRNS01000394.1"/>
</dbReference>
<organism evidence="2 3">
    <name type="scientific">Prevotella melaninogenica DNF00666</name>
    <dbReference type="NCBI Taxonomy" id="1401073"/>
    <lineage>
        <taxon>Bacteria</taxon>
        <taxon>Pseudomonadati</taxon>
        <taxon>Bacteroidota</taxon>
        <taxon>Bacteroidia</taxon>
        <taxon>Bacteroidales</taxon>
        <taxon>Prevotellaceae</taxon>
        <taxon>Prevotella</taxon>
    </lineage>
</organism>
<reference evidence="2 3" key="1">
    <citation type="submission" date="2014-07" db="EMBL/GenBank/DDBJ databases">
        <authorList>
            <person name="McCorrison J."/>
            <person name="Sanka R."/>
            <person name="Torralba M."/>
            <person name="Gillis M."/>
            <person name="Haft D.H."/>
            <person name="Methe B."/>
            <person name="Sutton G."/>
            <person name="Nelson K.E."/>
        </authorList>
    </citation>
    <scope>NUCLEOTIDE SEQUENCE [LARGE SCALE GENOMIC DNA]</scope>
    <source>
        <strain evidence="2 3">DNF00666</strain>
    </source>
</reference>
<protein>
    <submittedName>
        <fullName evidence="2">Uncharacterized protein</fullName>
    </submittedName>
</protein>
<dbReference type="Proteomes" id="UP000029578">
    <property type="component" value="Unassembled WGS sequence"/>
</dbReference>
<dbReference type="EMBL" id="JRNS01000394">
    <property type="protein sequence ID" value="KGF46739.1"/>
    <property type="molecule type" value="Genomic_DNA"/>
</dbReference>
<name>A0A096CN62_9BACT</name>
<comment type="caution">
    <text evidence="2">The sequence shown here is derived from an EMBL/GenBank/DDBJ whole genome shotgun (WGS) entry which is preliminary data.</text>
</comment>
<sequence>MRKYSFIIAAILCIPLYAQNTKGDHNGSTSTVEPIESARLQGPREATEAEKEYARRLAEDRAQQAQIDNNLPLITENGQTVTPNDFYYPAWGYGVGAWRLHKGLNINLGASAFASFGHGDNHGAGFSQDVSLMYVTNLSKKATLAVGGYVNHLTYRGDNYFVGGINAVFGYQFNEHWSAYAFVQKAFTSNNFGDAFGYGGYGSPYWVGYGGFGYSPFGYGYASMGYGYGPMAWAYGTGVSRYMDRIGGGVTYQWGSNNKNSVSVSVEFDRLPSQRNSFYNSSRYDYPVR</sequence>
<gene>
    <name evidence="2" type="ORF">HMPREF0661_07880</name>
</gene>